<protein>
    <submittedName>
        <fullName evidence="2">DUF134 domain-containing protein</fullName>
    </submittedName>
</protein>
<keyword evidence="3" id="KW-1185">Reference proteome</keyword>
<proteinExistence type="inferred from homology"/>
<dbReference type="EMBL" id="SRSD01000011">
    <property type="protein sequence ID" value="KAA0888353.1"/>
    <property type="molecule type" value="Genomic_DNA"/>
</dbReference>
<dbReference type="SUPFAM" id="SSF88659">
    <property type="entry name" value="Sigma3 and sigma4 domains of RNA polymerase sigma factors"/>
    <property type="match status" value="1"/>
</dbReference>
<evidence type="ECO:0000313" key="2">
    <source>
        <dbReference type="EMBL" id="KAA0888353.1"/>
    </source>
</evidence>
<sequence>MARPRKPRICNCPHRAGYSAVFKPAGTPLKDLEIIKLDHDELEALHLCDGEGKNQIEAGACMGISRGTVQRLLANARFKVARALIGQKALAISGTMQENEELDISGENAEKG</sequence>
<accession>A0A5A9X6V9</accession>
<gene>
    <name evidence="2" type="ORF">ET418_16610</name>
</gene>
<dbReference type="RefSeq" id="WP_149309514.1">
    <property type="nucleotide sequence ID" value="NZ_SRSD01000011.1"/>
</dbReference>
<comment type="caution">
    <text evidence="2">The sequence shown here is derived from an EMBL/GenBank/DDBJ whole genome shotgun (WGS) entry which is preliminary data.</text>
</comment>
<dbReference type="PANTHER" id="PTHR37478:SF2">
    <property type="entry name" value="UPF0251 PROTEIN TK0562"/>
    <property type="match status" value="1"/>
</dbReference>
<dbReference type="Gene3D" id="1.10.10.10">
    <property type="entry name" value="Winged helix-like DNA-binding domain superfamily/Winged helix DNA-binding domain"/>
    <property type="match status" value="1"/>
</dbReference>
<dbReference type="AlphaFoldDB" id="A0A5A9X6V9"/>
<comment type="similarity">
    <text evidence="1">Belongs to the UPF0251 family.</text>
</comment>
<name>A0A5A9X6V9_9BACT</name>
<dbReference type="InterPro" id="IPR036388">
    <property type="entry name" value="WH-like_DNA-bd_sf"/>
</dbReference>
<dbReference type="InterPro" id="IPR002852">
    <property type="entry name" value="UPF0251"/>
</dbReference>
<dbReference type="PANTHER" id="PTHR37478">
    <property type="match status" value="1"/>
</dbReference>
<evidence type="ECO:0000256" key="1">
    <source>
        <dbReference type="ARBA" id="ARBA00009350"/>
    </source>
</evidence>
<reference evidence="2 3" key="1">
    <citation type="submission" date="2019-04" db="EMBL/GenBank/DDBJ databases">
        <title>Geobacter ruber sp. nov., ferric-reducing bacteria isolated from paddy soil.</title>
        <authorList>
            <person name="Xu Z."/>
            <person name="Masuda Y."/>
            <person name="Itoh H."/>
            <person name="Senoo K."/>
        </authorList>
    </citation>
    <scope>NUCLEOTIDE SEQUENCE [LARGE SCALE GENOMIC DNA]</scope>
    <source>
        <strain evidence="2 3">Red88</strain>
    </source>
</reference>
<evidence type="ECO:0000313" key="3">
    <source>
        <dbReference type="Proteomes" id="UP000324298"/>
    </source>
</evidence>
<dbReference type="Proteomes" id="UP000324298">
    <property type="component" value="Unassembled WGS sequence"/>
</dbReference>
<dbReference type="Pfam" id="PF02001">
    <property type="entry name" value="DUF134"/>
    <property type="match status" value="1"/>
</dbReference>
<dbReference type="InterPro" id="IPR013324">
    <property type="entry name" value="RNA_pol_sigma_r3/r4-like"/>
</dbReference>
<organism evidence="2 3">
    <name type="scientific">Oryzomonas rubra</name>
    <dbReference type="NCBI Taxonomy" id="2509454"/>
    <lineage>
        <taxon>Bacteria</taxon>
        <taxon>Pseudomonadati</taxon>
        <taxon>Thermodesulfobacteriota</taxon>
        <taxon>Desulfuromonadia</taxon>
        <taxon>Geobacterales</taxon>
        <taxon>Geobacteraceae</taxon>
        <taxon>Oryzomonas</taxon>
    </lineage>
</organism>
<dbReference type="OrthoDB" id="280278at2"/>